<dbReference type="Proteomes" id="UP000008744">
    <property type="component" value="Unassembled WGS sequence"/>
</dbReference>
<name>B4HBC1_DROPE</name>
<evidence type="ECO:0000313" key="2">
    <source>
        <dbReference type="Proteomes" id="UP000008744"/>
    </source>
</evidence>
<gene>
    <name evidence="1" type="primary">Dper\GL15381</name>
    <name evidence="1" type="ORF">Dper_GL15381</name>
</gene>
<sequence length="106" mass="11420">MKGYAAQPQPTALQLKTLLSQSIRELAIDLAIVCEPYQTRESLGSSWMPPKRPRYGYAGPRHCSFPSQALLLGGGSVATNARGRALLEIIAPLDIALLNEGVAPFE</sequence>
<organism evidence="2">
    <name type="scientific">Drosophila persimilis</name>
    <name type="common">Fruit fly</name>
    <dbReference type="NCBI Taxonomy" id="7234"/>
    <lineage>
        <taxon>Eukaryota</taxon>
        <taxon>Metazoa</taxon>
        <taxon>Ecdysozoa</taxon>
        <taxon>Arthropoda</taxon>
        <taxon>Hexapoda</taxon>
        <taxon>Insecta</taxon>
        <taxon>Pterygota</taxon>
        <taxon>Neoptera</taxon>
        <taxon>Endopterygota</taxon>
        <taxon>Diptera</taxon>
        <taxon>Brachycera</taxon>
        <taxon>Muscomorpha</taxon>
        <taxon>Ephydroidea</taxon>
        <taxon>Drosophilidae</taxon>
        <taxon>Drosophila</taxon>
        <taxon>Sophophora</taxon>
    </lineage>
</organism>
<protein>
    <submittedName>
        <fullName evidence="1">GL15381</fullName>
    </submittedName>
</protein>
<keyword evidence="2" id="KW-1185">Reference proteome</keyword>
<dbReference type="HOGENOM" id="CLU_2225939_0_0_1"/>
<accession>B4HBC1</accession>
<evidence type="ECO:0000313" key="1">
    <source>
        <dbReference type="EMBL" id="EDW38654.1"/>
    </source>
</evidence>
<proteinExistence type="predicted"/>
<reference evidence="1 2" key="1">
    <citation type="journal article" date="2007" name="Nature">
        <title>Evolution of genes and genomes on the Drosophila phylogeny.</title>
        <authorList>
            <consortium name="Drosophila 12 Genomes Consortium"/>
            <person name="Clark A.G."/>
            <person name="Eisen M.B."/>
            <person name="Smith D.R."/>
            <person name="Bergman C.M."/>
            <person name="Oliver B."/>
            <person name="Markow T.A."/>
            <person name="Kaufman T.C."/>
            <person name="Kellis M."/>
            <person name="Gelbart W."/>
            <person name="Iyer V.N."/>
            <person name="Pollard D.A."/>
            <person name="Sackton T.B."/>
            <person name="Larracuente A.M."/>
            <person name="Singh N.D."/>
            <person name="Abad J.P."/>
            <person name="Abt D.N."/>
            <person name="Adryan B."/>
            <person name="Aguade M."/>
            <person name="Akashi H."/>
            <person name="Anderson W.W."/>
            <person name="Aquadro C.F."/>
            <person name="Ardell D.H."/>
            <person name="Arguello R."/>
            <person name="Artieri C.G."/>
            <person name="Barbash D.A."/>
            <person name="Barker D."/>
            <person name="Barsanti P."/>
            <person name="Batterham P."/>
            <person name="Batzoglou S."/>
            <person name="Begun D."/>
            <person name="Bhutkar A."/>
            <person name="Blanco E."/>
            <person name="Bosak S.A."/>
            <person name="Bradley R.K."/>
            <person name="Brand A.D."/>
            <person name="Brent M.R."/>
            <person name="Brooks A.N."/>
            <person name="Brown R.H."/>
            <person name="Butlin R.K."/>
            <person name="Caggese C."/>
            <person name="Calvi B.R."/>
            <person name="Bernardo de Carvalho A."/>
            <person name="Caspi A."/>
            <person name="Castrezana S."/>
            <person name="Celniker S.E."/>
            <person name="Chang J.L."/>
            <person name="Chapple C."/>
            <person name="Chatterji S."/>
            <person name="Chinwalla A."/>
            <person name="Civetta A."/>
            <person name="Clifton S.W."/>
            <person name="Comeron J.M."/>
            <person name="Costello J.C."/>
            <person name="Coyne J.A."/>
            <person name="Daub J."/>
            <person name="David R.G."/>
            <person name="Delcher A.L."/>
            <person name="Delehaunty K."/>
            <person name="Do C.B."/>
            <person name="Ebling H."/>
            <person name="Edwards K."/>
            <person name="Eickbush T."/>
            <person name="Evans J.D."/>
            <person name="Filipski A."/>
            <person name="Findeiss S."/>
            <person name="Freyhult E."/>
            <person name="Fulton L."/>
            <person name="Fulton R."/>
            <person name="Garcia A.C."/>
            <person name="Gardiner A."/>
            <person name="Garfield D.A."/>
            <person name="Garvin B.E."/>
            <person name="Gibson G."/>
            <person name="Gilbert D."/>
            <person name="Gnerre S."/>
            <person name="Godfrey J."/>
            <person name="Good R."/>
            <person name="Gotea V."/>
            <person name="Gravely B."/>
            <person name="Greenberg A.J."/>
            <person name="Griffiths-Jones S."/>
            <person name="Gross S."/>
            <person name="Guigo R."/>
            <person name="Gustafson E.A."/>
            <person name="Haerty W."/>
            <person name="Hahn M.W."/>
            <person name="Halligan D.L."/>
            <person name="Halpern A.L."/>
            <person name="Halter G.M."/>
            <person name="Han M.V."/>
            <person name="Heger A."/>
            <person name="Hillier L."/>
            <person name="Hinrichs A.S."/>
            <person name="Holmes I."/>
            <person name="Hoskins R.A."/>
            <person name="Hubisz M.J."/>
            <person name="Hultmark D."/>
            <person name="Huntley M.A."/>
            <person name="Jaffe D.B."/>
            <person name="Jagadeeshan S."/>
            <person name="Jeck W.R."/>
            <person name="Johnson J."/>
            <person name="Jones C.D."/>
            <person name="Jordan W.C."/>
            <person name="Karpen G.H."/>
            <person name="Kataoka E."/>
            <person name="Keightley P.D."/>
            <person name="Kheradpour P."/>
            <person name="Kirkness E.F."/>
            <person name="Koerich L.B."/>
            <person name="Kristiansen K."/>
            <person name="Kudrna D."/>
            <person name="Kulathinal R.J."/>
            <person name="Kumar S."/>
            <person name="Kwok R."/>
            <person name="Lander E."/>
            <person name="Langley C.H."/>
            <person name="Lapoint R."/>
            <person name="Lazzaro B.P."/>
            <person name="Lee S.J."/>
            <person name="Levesque L."/>
            <person name="Li R."/>
            <person name="Lin C.F."/>
            <person name="Lin M.F."/>
            <person name="Lindblad-Toh K."/>
            <person name="Llopart A."/>
            <person name="Long M."/>
            <person name="Low L."/>
            <person name="Lozovsky E."/>
            <person name="Lu J."/>
            <person name="Luo M."/>
            <person name="Machado C.A."/>
            <person name="Makalowski W."/>
            <person name="Marzo M."/>
            <person name="Matsuda M."/>
            <person name="Matzkin L."/>
            <person name="McAllister B."/>
            <person name="McBride C.S."/>
            <person name="McKernan B."/>
            <person name="McKernan K."/>
            <person name="Mendez-Lago M."/>
            <person name="Minx P."/>
            <person name="Mollenhauer M.U."/>
            <person name="Montooth K."/>
            <person name="Mount S.M."/>
            <person name="Mu X."/>
            <person name="Myers E."/>
            <person name="Negre B."/>
            <person name="Newfeld S."/>
            <person name="Nielsen R."/>
            <person name="Noor M.A."/>
            <person name="O'Grady P."/>
            <person name="Pachter L."/>
            <person name="Papaceit M."/>
            <person name="Parisi M.J."/>
            <person name="Parisi M."/>
            <person name="Parts L."/>
            <person name="Pedersen J.S."/>
            <person name="Pesole G."/>
            <person name="Phillippy A.M."/>
            <person name="Ponting C.P."/>
            <person name="Pop M."/>
            <person name="Porcelli D."/>
            <person name="Powell J.R."/>
            <person name="Prohaska S."/>
            <person name="Pruitt K."/>
            <person name="Puig M."/>
            <person name="Quesneville H."/>
            <person name="Ram K.R."/>
            <person name="Rand D."/>
            <person name="Rasmussen M.D."/>
            <person name="Reed L.K."/>
            <person name="Reenan R."/>
            <person name="Reily A."/>
            <person name="Remington K.A."/>
            <person name="Rieger T.T."/>
            <person name="Ritchie M.G."/>
            <person name="Robin C."/>
            <person name="Rogers Y.H."/>
            <person name="Rohde C."/>
            <person name="Rozas J."/>
            <person name="Rubenfield M.J."/>
            <person name="Ruiz A."/>
            <person name="Russo S."/>
            <person name="Salzberg S.L."/>
            <person name="Sanchez-Gracia A."/>
            <person name="Saranga D.J."/>
            <person name="Sato H."/>
            <person name="Schaeffer S.W."/>
            <person name="Schatz M.C."/>
            <person name="Schlenke T."/>
            <person name="Schwartz R."/>
            <person name="Segarra C."/>
            <person name="Singh R.S."/>
            <person name="Sirot L."/>
            <person name="Sirota M."/>
            <person name="Sisneros N.B."/>
            <person name="Smith C.D."/>
            <person name="Smith T.F."/>
            <person name="Spieth J."/>
            <person name="Stage D.E."/>
            <person name="Stark A."/>
            <person name="Stephan W."/>
            <person name="Strausberg R.L."/>
            <person name="Strempel S."/>
            <person name="Sturgill D."/>
            <person name="Sutton G."/>
            <person name="Sutton G.G."/>
            <person name="Tao W."/>
            <person name="Teichmann S."/>
            <person name="Tobari Y.N."/>
            <person name="Tomimura Y."/>
            <person name="Tsolas J.M."/>
            <person name="Valente V.L."/>
            <person name="Venter E."/>
            <person name="Venter J.C."/>
            <person name="Vicario S."/>
            <person name="Vieira F.G."/>
            <person name="Vilella A.J."/>
            <person name="Villasante A."/>
            <person name="Walenz B."/>
            <person name="Wang J."/>
            <person name="Wasserman M."/>
            <person name="Watts T."/>
            <person name="Wilson D."/>
            <person name="Wilson R.K."/>
            <person name="Wing R.A."/>
            <person name="Wolfner M.F."/>
            <person name="Wong A."/>
            <person name="Wong G.K."/>
            <person name="Wu C.I."/>
            <person name="Wu G."/>
            <person name="Yamamoto D."/>
            <person name="Yang H.P."/>
            <person name="Yang S.P."/>
            <person name="Yorke J.A."/>
            <person name="Yoshida K."/>
            <person name="Zdobnov E."/>
            <person name="Zhang P."/>
            <person name="Zhang Y."/>
            <person name="Zimin A.V."/>
            <person name="Baldwin J."/>
            <person name="Abdouelleil A."/>
            <person name="Abdulkadir J."/>
            <person name="Abebe A."/>
            <person name="Abera B."/>
            <person name="Abreu J."/>
            <person name="Acer S.C."/>
            <person name="Aftuck L."/>
            <person name="Alexander A."/>
            <person name="An P."/>
            <person name="Anderson E."/>
            <person name="Anderson S."/>
            <person name="Arachi H."/>
            <person name="Azer M."/>
            <person name="Bachantsang P."/>
            <person name="Barry A."/>
            <person name="Bayul T."/>
            <person name="Berlin A."/>
            <person name="Bessette D."/>
            <person name="Bloom T."/>
            <person name="Blye J."/>
            <person name="Boguslavskiy L."/>
            <person name="Bonnet C."/>
            <person name="Boukhgalter B."/>
            <person name="Bourzgui I."/>
            <person name="Brown A."/>
            <person name="Cahill P."/>
            <person name="Channer S."/>
            <person name="Cheshatsang Y."/>
            <person name="Chuda L."/>
            <person name="Citroen M."/>
            <person name="Collymore A."/>
            <person name="Cooke P."/>
            <person name="Costello M."/>
            <person name="D'Aco K."/>
            <person name="Daza R."/>
            <person name="De Haan G."/>
            <person name="DeGray S."/>
            <person name="DeMaso C."/>
            <person name="Dhargay N."/>
            <person name="Dooley K."/>
            <person name="Dooley E."/>
            <person name="Doricent M."/>
            <person name="Dorje P."/>
            <person name="Dorjee K."/>
            <person name="Dupes A."/>
            <person name="Elong R."/>
            <person name="Falk J."/>
            <person name="Farina A."/>
            <person name="Faro S."/>
            <person name="Ferguson D."/>
            <person name="Fisher S."/>
            <person name="Foley C.D."/>
            <person name="Franke A."/>
            <person name="Friedrich D."/>
            <person name="Gadbois L."/>
            <person name="Gearin G."/>
            <person name="Gearin C.R."/>
            <person name="Giannoukos G."/>
            <person name="Goode T."/>
            <person name="Graham J."/>
            <person name="Grandbois E."/>
            <person name="Grewal S."/>
            <person name="Gyaltsen K."/>
            <person name="Hafez N."/>
            <person name="Hagos B."/>
            <person name="Hall J."/>
            <person name="Henson C."/>
            <person name="Hollinger A."/>
            <person name="Honan T."/>
            <person name="Huard M.D."/>
            <person name="Hughes L."/>
            <person name="Hurhula B."/>
            <person name="Husby M.E."/>
            <person name="Kamat A."/>
            <person name="Kanga B."/>
            <person name="Kashin S."/>
            <person name="Khazanovich D."/>
            <person name="Kisner P."/>
            <person name="Lance K."/>
            <person name="Lara M."/>
            <person name="Lee W."/>
            <person name="Lennon N."/>
            <person name="Letendre F."/>
            <person name="LeVine R."/>
            <person name="Lipovsky A."/>
            <person name="Liu X."/>
            <person name="Liu J."/>
            <person name="Liu S."/>
            <person name="Lokyitsang T."/>
            <person name="Lokyitsang Y."/>
            <person name="Lubonja R."/>
            <person name="Lui A."/>
            <person name="MacDonald P."/>
            <person name="Magnisalis V."/>
            <person name="Maru K."/>
            <person name="Matthews C."/>
            <person name="McCusker W."/>
            <person name="McDonough S."/>
            <person name="Mehta T."/>
            <person name="Meldrim J."/>
            <person name="Meneus L."/>
            <person name="Mihai O."/>
            <person name="Mihalev A."/>
            <person name="Mihova T."/>
            <person name="Mittelman R."/>
            <person name="Mlenga V."/>
            <person name="Montmayeur A."/>
            <person name="Mulrain L."/>
            <person name="Navidi A."/>
            <person name="Naylor J."/>
            <person name="Negash T."/>
            <person name="Nguyen T."/>
            <person name="Nguyen N."/>
            <person name="Nicol R."/>
            <person name="Norbu C."/>
            <person name="Norbu N."/>
            <person name="Novod N."/>
            <person name="O'Neill B."/>
            <person name="Osman S."/>
            <person name="Markiewicz E."/>
            <person name="Oyono O.L."/>
            <person name="Patti C."/>
            <person name="Phunkhang P."/>
            <person name="Pierre F."/>
            <person name="Priest M."/>
            <person name="Raghuraman S."/>
            <person name="Rege F."/>
            <person name="Reyes R."/>
            <person name="Rise C."/>
            <person name="Rogov P."/>
            <person name="Ross K."/>
            <person name="Ryan E."/>
            <person name="Settipalli S."/>
            <person name="Shea T."/>
            <person name="Sherpa N."/>
            <person name="Shi L."/>
            <person name="Shih D."/>
            <person name="Sparrow T."/>
            <person name="Spaulding J."/>
            <person name="Stalker J."/>
            <person name="Stange-Thomann N."/>
            <person name="Stavropoulos S."/>
            <person name="Stone C."/>
            <person name="Strader C."/>
            <person name="Tesfaye S."/>
            <person name="Thomson T."/>
            <person name="Thoulutsang Y."/>
            <person name="Thoulutsang D."/>
            <person name="Topham K."/>
            <person name="Topping I."/>
            <person name="Tsamla T."/>
            <person name="Vassiliev H."/>
            <person name="Vo A."/>
            <person name="Wangchuk T."/>
            <person name="Wangdi T."/>
            <person name="Weiand M."/>
            <person name="Wilkinson J."/>
            <person name="Wilson A."/>
            <person name="Yadav S."/>
            <person name="Young G."/>
            <person name="Yu Q."/>
            <person name="Zembek L."/>
            <person name="Zhong D."/>
            <person name="Zimmer A."/>
            <person name="Zwirko Z."/>
            <person name="Jaffe D.B."/>
            <person name="Alvarez P."/>
            <person name="Brockman W."/>
            <person name="Butler J."/>
            <person name="Chin C."/>
            <person name="Gnerre S."/>
            <person name="Grabherr M."/>
            <person name="Kleber M."/>
            <person name="Mauceli E."/>
            <person name="MacCallum I."/>
        </authorList>
    </citation>
    <scope>NUCLEOTIDE SEQUENCE [LARGE SCALE GENOMIC DNA]</scope>
    <source>
        <strain evidence="2">MSH-3 / Tucson 14011-0111.49</strain>
    </source>
</reference>
<dbReference type="AlphaFoldDB" id="B4HBC1"/>
<dbReference type="EMBL" id="CH479251">
    <property type="protein sequence ID" value="EDW38654.1"/>
    <property type="molecule type" value="Genomic_DNA"/>
</dbReference>